<organism evidence="1">
    <name type="scientific">uncultured Caudovirales phage</name>
    <dbReference type="NCBI Taxonomy" id="2100421"/>
    <lineage>
        <taxon>Viruses</taxon>
        <taxon>Duplodnaviria</taxon>
        <taxon>Heunggongvirae</taxon>
        <taxon>Uroviricota</taxon>
        <taxon>Caudoviricetes</taxon>
        <taxon>Peduoviridae</taxon>
        <taxon>Maltschvirus</taxon>
        <taxon>Maltschvirus maltsch</taxon>
    </lineage>
</organism>
<protein>
    <submittedName>
        <fullName evidence="1">Essential recombination function protein</fullName>
    </submittedName>
</protein>
<dbReference type="EMBL" id="LR798322">
    <property type="protein sequence ID" value="CAB5224029.1"/>
    <property type="molecule type" value="Genomic_DNA"/>
</dbReference>
<reference evidence="1" key="1">
    <citation type="submission" date="2020-05" db="EMBL/GenBank/DDBJ databases">
        <authorList>
            <person name="Chiriac C."/>
            <person name="Salcher M."/>
            <person name="Ghai R."/>
            <person name="Kavagutti S V."/>
        </authorList>
    </citation>
    <scope>NUCLEOTIDE SEQUENCE</scope>
</reference>
<name>A0A6J7X3Z8_9CAUD</name>
<gene>
    <name evidence="1" type="ORF">UFOVP392_28</name>
</gene>
<proteinExistence type="predicted"/>
<sequence>MTTKKAEATLEPMNIWQKLHAAKQQIGKVAKNATNPHFKKSYADINALLTTVEPILHEHGLLLLQPVVGNDVVTRIIDIDSGEVIESFMSLPVITDPQKVLAAVTYFRRGTLQSLLSLQAVDDDGNTAAQGSASKPVIDENRFKKALESIEAGKYTAQQLATNYALTEVQLKALAL</sequence>
<dbReference type="Pfam" id="PF04404">
    <property type="entry name" value="ERF"/>
    <property type="match status" value="1"/>
</dbReference>
<dbReference type="InterPro" id="IPR007499">
    <property type="entry name" value="ERF_bacteria_virus"/>
</dbReference>
<accession>A0A6J7X3Z8</accession>
<evidence type="ECO:0000313" key="1">
    <source>
        <dbReference type="EMBL" id="CAB5224029.1"/>
    </source>
</evidence>